<dbReference type="InterPro" id="IPR036390">
    <property type="entry name" value="WH_DNA-bd_sf"/>
</dbReference>
<dbReference type="SUPFAM" id="SSF46785">
    <property type="entry name" value="Winged helix' DNA-binding domain"/>
    <property type="match status" value="1"/>
</dbReference>
<dbReference type="InterPro" id="IPR000600">
    <property type="entry name" value="ROK"/>
</dbReference>
<dbReference type="KEGG" id="haei:MUN82_03115"/>
<dbReference type="InterPro" id="IPR043129">
    <property type="entry name" value="ATPase_NBD"/>
</dbReference>
<name>A0A8T9SYW4_9BACT</name>
<accession>A0A8T9SYW4</accession>
<dbReference type="EMBL" id="CP095053">
    <property type="protein sequence ID" value="UOR06094.1"/>
    <property type="molecule type" value="Genomic_DNA"/>
</dbReference>
<evidence type="ECO:0000256" key="1">
    <source>
        <dbReference type="ARBA" id="ARBA00006479"/>
    </source>
</evidence>
<protein>
    <submittedName>
        <fullName evidence="2">ROK family protein</fullName>
    </submittedName>
</protein>
<reference evidence="2 3" key="1">
    <citation type="submission" date="2022-04" db="EMBL/GenBank/DDBJ databases">
        <title>Hymenobacter sp. isolated from the air.</title>
        <authorList>
            <person name="Won M."/>
            <person name="Lee C.-M."/>
            <person name="Woen H.-Y."/>
            <person name="Kwon S.-W."/>
        </authorList>
    </citation>
    <scope>NUCLEOTIDE SEQUENCE [LARGE SCALE GENOMIC DNA]</scope>
    <source>
        <strain evidence="3">5413 J-13</strain>
    </source>
</reference>
<gene>
    <name evidence="2" type="ORF">MUN82_03115</name>
</gene>
<evidence type="ECO:0000313" key="3">
    <source>
        <dbReference type="Proteomes" id="UP000829925"/>
    </source>
</evidence>
<dbReference type="PANTHER" id="PTHR18964">
    <property type="entry name" value="ROK (REPRESSOR, ORF, KINASE) FAMILY"/>
    <property type="match status" value="1"/>
</dbReference>
<comment type="similarity">
    <text evidence="1">Belongs to the ROK (NagC/XylR) family.</text>
</comment>
<dbReference type="InterPro" id="IPR049874">
    <property type="entry name" value="ROK_cs"/>
</dbReference>
<keyword evidence="3" id="KW-1185">Reference proteome</keyword>
<dbReference type="InterPro" id="IPR036388">
    <property type="entry name" value="WH-like_DNA-bd_sf"/>
</dbReference>
<dbReference type="Proteomes" id="UP000829925">
    <property type="component" value="Chromosome"/>
</dbReference>
<dbReference type="PROSITE" id="PS01125">
    <property type="entry name" value="ROK"/>
    <property type="match status" value="1"/>
</dbReference>
<dbReference type="AlphaFoldDB" id="A0A8T9SYW4"/>
<evidence type="ECO:0000313" key="2">
    <source>
        <dbReference type="EMBL" id="UOR06094.1"/>
    </source>
</evidence>
<dbReference type="Gene3D" id="1.10.10.10">
    <property type="entry name" value="Winged helix-like DNA-binding domain superfamily/Winged helix DNA-binding domain"/>
    <property type="match status" value="1"/>
</dbReference>
<dbReference type="PANTHER" id="PTHR18964:SF149">
    <property type="entry name" value="BIFUNCTIONAL UDP-N-ACETYLGLUCOSAMINE 2-EPIMERASE_N-ACETYLMANNOSAMINE KINASE"/>
    <property type="match status" value="1"/>
</dbReference>
<dbReference type="Gene3D" id="3.30.420.40">
    <property type="match status" value="2"/>
</dbReference>
<dbReference type="RefSeq" id="WP_245094913.1">
    <property type="nucleotide sequence ID" value="NZ_CP095053.1"/>
</dbReference>
<sequence>MSSLLALEDTFLAGLNNVERRKYVQKLKIVKHLYVKGAKTTADICGRFQISAPTSTAMLNELIAEGLVEKQGRGKSIGGRKPELYGLRDKSLFVLSIHMEKYKARLAIFDNNNSPVTGVQTFPIEVTQDLQAVDQVHEQATRLIEASGIDPEKLIGVGINMPGLVASKEGNNHTYLRVPGAAESLQLLLERKFGKSVYIQNDVKSATLAEYRFGLAHGRRDVLVLSMDWGVGLGMILDGKLRSGASGFAGEFGHIPLVEDGRLCHCGKRGCLETVASGSALVRNAQEGIRAGENTQLQALSETEIDQLEVEQVIRAAHDGDQFAINILAEVGLNLGKGIAILIQLFNPELIILGGEIAQAKPFVVPAIQQAITIYCMKQLRENTRIVVSELGRDAMILGSVATVMENVFETHLDSV</sequence>
<dbReference type="SUPFAM" id="SSF53067">
    <property type="entry name" value="Actin-like ATPase domain"/>
    <property type="match status" value="2"/>
</dbReference>
<proteinExistence type="inferred from homology"/>
<dbReference type="Pfam" id="PF00480">
    <property type="entry name" value="ROK"/>
    <property type="match status" value="1"/>
</dbReference>
<organism evidence="2 3">
    <name type="scientific">Hymenobacter aerilatus</name>
    <dbReference type="NCBI Taxonomy" id="2932251"/>
    <lineage>
        <taxon>Bacteria</taxon>
        <taxon>Pseudomonadati</taxon>
        <taxon>Bacteroidota</taxon>
        <taxon>Cytophagia</taxon>
        <taxon>Cytophagales</taxon>
        <taxon>Hymenobacteraceae</taxon>
        <taxon>Hymenobacter</taxon>
    </lineage>
</organism>